<name>A0A1R2BTP6_9CILI</name>
<evidence type="ECO:0000256" key="1">
    <source>
        <dbReference type="SAM" id="Coils"/>
    </source>
</evidence>
<feature type="coiled-coil region" evidence="1">
    <location>
        <begin position="384"/>
        <end position="453"/>
    </location>
</feature>
<feature type="coiled-coil region" evidence="1">
    <location>
        <begin position="795"/>
        <end position="829"/>
    </location>
</feature>
<feature type="coiled-coil region" evidence="1">
    <location>
        <begin position="654"/>
        <end position="724"/>
    </location>
</feature>
<proteinExistence type="predicted"/>
<dbReference type="Proteomes" id="UP000187209">
    <property type="component" value="Unassembled WGS sequence"/>
</dbReference>
<sequence length="1113" mass="131384">MNLSPKALLAADSSRLQVQISHKILSNSTFESLHRSINIDSKREKPDQMISRRLKNQRHPLSGLKNLLPEMYEQLALDPGSLVSELNNSHKLNSRILETWINNTISDATFINLPNQLSKQELSSPLMRYGVDRTGLLKAGLQTEDIDRLYRSLFVYSIGFYQLIQTILKHSFNKYSIVTGIWKVYAILLEYCCQLDYEMIVTTLNSEKKEEIEQMEYDFMLQINKLEAKEKEMQNNITFAKIQLQEVQKELRNEVDKREEIEEELLRRGLGHDEEVTMRLLFESKLNQMYAMIRDFHTKIELLNESLNNLQKDSEKRAEKYEKEHQKNINLSRIRAEIEREMRKTEEKYKQTEIINISLDNRITECYTKIETLSIQYGNLSIEHSETQNELAQKKIEADNLKMSLEIIQAKSGKMESMILEYEKEKEISIKRIKELETTLANETAENKFYRQEYVKIKESNKVNGSEVLYYKEKSLLFENDFLTAVKDKNALSINLESMNTLSNELKINLKDAQQKIEQMSKSRISLKDRLQNQQNKIEAKDKEIREYEAEMKSLKEELEKYKNQNYDMEMETTDLRIKLESTQKQFETTKETLNNKITNLYEILESEKKIRETWISRFEVEQQDHADVTQQFILTQDKLNKAIFTNKKTMEYLDEADTQKKKLEKSHKEDMEEILKLRFLNEELNRKCKTLKILTDNIERDYIKGEEELKINYENSIKILQQEIQIACMRNEEIWAYAMINYQKIQDLEYKDKIESQKNAYLEATLAETREFLEEKTLCWEQKSMLLEETRIDLISLNNSISDFKATIENLETESNNTKKQLEDMKSLIPVELRNLSNPFESLVNKKPEVTEKVDFSENYSIEKMDFTNNYSPETADQNLQYTEPKPQLLEKEIMTDFIIFENPENILNISSTLKDRIQYMDLPIQDLSLYEIRAPRSGSSKASKISHKNSIRRQSSRIKLSSRAKNTSFLDVRTENFVNDRERKIDSFLDVRTENFVNDREKKIDSFLDVRTENFVNDRERKIDSFDSPIVIKDDERITPLNLKSVYTKEVKTPEPPDVFLKFPNRLPSIRSKNRIIQASFQAHTPTPKPSLPSNDFKRALKQVVSRKKHD</sequence>
<evidence type="ECO:0000313" key="3">
    <source>
        <dbReference type="EMBL" id="OMJ80193.1"/>
    </source>
</evidence>
<dbReference type="EMBL" id="MPUH01000434">
    <property type="protein sequence ID" value="OMJ80193.1"/>
    <property type="molecule type" value="Genomic_DNA"/>
</dbReference>
<accession>A0A1R2BTP6</accession>
<feature type="coiled-coil region" evidence="1">
    <location>
        <begin position="293"/>
        <end position="355"/>
    </location>
</feature>
<feature type="coiled-coil region" evidence="1">
    <location>
        <begin position="496"/>
        <end position="572"/>
    </location>
</feature>
<dbReference type="OrthoDB" id="198708at2759"/>
<reference evidence="3 4" key="1">
    <citation type="submission" date="2016-11" db="EMBL/GenBank/DDBJ databases">
        <title>The macronuclear genome of Stentor coeruleus: a giant cell with tiny introns.</title>
        <authorList>
            <person name="Slabodnick M."/>
            <person name="Ruby J.G."/>
            <person name="Reiff S.B."/>
            <person name="Swart E.C."/>
            <person name="Gosai S."/>
            <person name="Prabakaran S."/>
            <person name="Witkowska E."/>
            <person name="Larue G.E."/>
            <person name="Fisher S."/>
            <person name="Freeman R.M."/>
            <person name="Gunawardena J."/>
            <person name="Chu W."/>
            <person name="Stover N.A."/>
            <person name="Gregory B.D."/>
            <person name="Nowacki M."/>
            <person name="Derisi J."/>
            <person name="Roy S.W."/>
            <person name="Marshall W.F."/>
            <person name="Sood P."/>
        </authorList>
    </citation>
    <scope>NUCLEOTIDE SEQUENCE [LARGE SCALE GENOMIC DNA]</scope>
    <source>
        <strain evidence="3">WM001</strain>
    </source>
</reference>
<evidence type="ECO:0000256" key="2">
    <source>
        <dbReference type="SAM" id="MobiDB-lite"/>
    </source>
</evidence>
<dbReference type="AlphaFoldDB" id="A0A1R2BTP6"/>
<gene>
    <name evidence="3" type="ORF">SteCoe_19598</name>
</gene>
<feature type="region of interest" description="Disordered" evidence="2">
    <location>
        <begin position="1085"/>
        <end position="1113"/>
    </location>
</feature>
<evidence type="ECO:0000313" key="4">
    <source>
        <dbReference type="Proteomes" id="UP000187209"/>
    </source>
</evidence>
<comment type="caution">
    <text evidence="3">The sequence shown here is derived from an EMBL/GenBank/DDBJ whole genome shotgun (WGS) entry which is preliminary data.</text>
</comment>
<protein>
    <submittedName>
        <fullName evidence="3">Uncharacterized protein</fullName>
    </submittedName>
</protein>
<organism evidence="3 4">
    <name type="scientific">Stentor coeruleus</name>
    <dbReference type="NCBI Taxonomy" id="5963"/>
    <lineage>
        <taxon>Eukaryota</taxon>
        <taxon>Sar</taxon>
        <taxon>Alveolata</taxon>
        <taxon>Ciliophora</taxon>
        <taxon>Postciliodesmatophora</taxon>
        <taxon>Heterotrichea</taxon>
        <taxon>Heterotrichida</taxon>
        <taxon>Stentoridae</taxon>
        <taxon>Stentor</taxon>
    </lineage>
</organism>
<keyword evidence="1" id="KW-0175">Coiled coil</keyword>
<keyword evidence="4" id="KW-1185">Reference proteome</keyword>
<feature type="coiled-coil region" evidence="1">
    <location>
        <begin position="223"/>
        <end position="268"/>
    </location>
</feature>